<dbReference type="InterPro" id="IPR001789">
    <property type="entry name" value="Sig_transdc_resp-reg_receiver"/>
</dbReference>
<keyword evidence="1 2" id="KW-0597">Phosphoprotein</keyword>
<dbReference type="Proteomes" id="UP000325797">
    <property type="component" value="Chromosome"/>
</dbReference>
<dbReference type="Gene3D" id="3.40.50.2300">
    <property type="match status" value="1"/>
</dbReference>
<dbReference type="GO" id="GO:0000160">
    <property type="term" value="P:phosphorelay signal transduction system"/>
    <property type="evidence" value="ECO:0007669"/>
    <property type="project" value="InterPro"/>
</dbReference>
<feature type="modified residue" description="4-aspartylphosphate" evidence="2">
    <location>
        <position position="52"/>
    </location>
</feature>
<evidence type="ECO:0000313" key="5">
    <source>
        <dbReference type="Proteomes" id="UP000325797"/>
    </source>
</evidence>
<dbReference type="InterPro" id="IPR011006">
    <property type="entry name" value="CheY-like_superfamily"/>
</dbReference>
<dbReference type="PROSITE" id="PS50110">
    <property type="entry name" value="RESPONSE_REGULATORY"/>
    <property type="match status" value="1"/>
</dbReference>
<dbReference type="Pfam" id="PF00072">
    <property type="entry name" value="Response_reg"/>
    <property type="match status" value="1"/>
</dbReference>
<dbReference type="InterPro" id="IPR050595">
    <property type="entry name" value="Bact_response_regulator"/>
</dbReference>
<evidence type="ECO:0000256" key="1">
    <source>
        <dbReference type="ARBA" id="ARBA00022553"/>
    </source>
</evidence>
<organism evidence="4 5">
    <name type="scientific">Hypericibacter adhaerens</name>
    <dbReference type="NCBI Taxonomy" id="2602016"/>
    <lineage>
        <taxon>Bacteria</taxon>
        <taxon>Pseudomonadati</taxon>
        <taxon>Pseudomonadota</taxon>
        <taxon>Alphaproteobacteria</taxon>
        <taxon>Rhodospirillales</taxon>
        <taxon>Dongiaceae</taxon>
        <taxon>Hypericibacter</taxon>
    </lineage>
</organism>
<dbReference type="RefSeq" id="WP_151119773.1">
    <property type="nucleotide sequence ID" value="NZ_CP042582.1"/>
</dbReference>
<protein>
    <submittedName>
        <fullName evidence="4">Response regulator</fullName>
    </submittedName>
</protein>
<gene>
    <name evidence="4" type="ORF">FRZ61_44400</name>
</gene>
<dbReference type="SMART" id="SM00448">
    <property type="entry name" value="REC"/>
    <property type="match status" value="1"/>
</dbReference>
<name>A0A5J6N3V6_9PROT</name>
<dbReference type="OrthoDB" id="7243049at2"/>
<dbReference type="PANTHER" id="PTHR44591:SF21">
    <property type="entry name" value="TWO-COMPONENT RESPONSE REGULATOR"/>
    <property type="match status" value="1"/>
</dbReference>
<dbReference type="AlphaFoldDB" id="A0A5J6N3V6"/>
<dbReference type="CDD" id="cd17546">
    <property type="entry name" value="REC_hyHK_CKI1_RcsC-like"/>
    <property type="match status" value="1"/>
</dbReference>
<keyword evidence="5" id="KW-1185">Reference proteome</keyword>
<evidence type="ECO:0000256" key="2">
    <source>
        <dbReference type="PROSITE-ProRule" id="PRU00169"/>
    </source>
</evidence>
<proteinExistence type="predicted"/>
<accession>A0A5J6N3V6</accession>
<feature type="domain" description="Response regulatory" evidence="3">
    <location>
        <begin position="3"/>
        <end position="117"/>
    </location>
</feature>
<evidence type="ECO:0000313" key="4">
    <source>
        <dbReference type="EMBL" id="QEX24499.1"/>
    </source>
</evidence>
<dbReference type="EMBL" id="CP042582">
    <property type="protein sequence ID" value="QEX24499.1"/>
    <property type="molecule type" value="Genomic_DNA"/>
</dbReference>
<dbReference type="SUPFAM" id="SSF52172">
    <property type="entry name" value="CheY-like"/>
    <property type="match status" value="1"/>
</dbReference>
<dbReference type="KEGG" id="hadh:FRZ61_44400"/>
<reference evidence="4 5" key="1">
    <citation type="submission" date="2019-08" db="EMBL/GenBank/DDBJ databases">
        <title>Hyperibacter terrae gen. nov., sp. nov. and Hyperibacter viscosus sp. nov., two new members in the family Rhodospirillaceae isolated from the rhizosphere of Hypericum perforatum.</title>
        <authorList>
            <person name="Noviana Z."/>
        </authorList>
    </citation>
    <scope>NUCLEOTIDE SEQUENCE [LARGE SCALE GENOMIC DNA]</scope>
    <source>
        <strain evidence="4 5">R5959</strain>
    </source>
</reference>
<dbReference type="PANTHER" id="PTHR44591">
    <property type="entry name" value="STRESS RESPONSE REGULATOR PROTEIN 1"/>
    <property type="match status" value="1"/>
</dbReference>
<evidence type="ECO:0000259" key="3">
    <source>
        <dbReference type="PROSITE" id="PS50110"/>
    </source>
</evidence>
<sequence>MARILVAEDDPSVRELVTRVIQTMGHQVQAVTDGAFALEALQMDDFDLLLTDIVMPRLDGIALALKLAKSRPDLPILMMTGYAHERQRAHDLEVLVHRVLTKPFTVDQFRTALRDALTGSETEPTRAAGWA</sequence>